<evidence type="ECO:0000256" key="4">
    <source>
        <dbReference type="ARBA" id="ARBA00022679"/>
    </source>
</evidence>
<evidence type="ECO:0000259" key="7">
    <source>
        <dbReference type="Pfam" id="PF00155"/>
    </source>
</evidence>
<evidence type="ECO:0000256" key="2">
    <source>
        <dbReference type="ARBA" id="ARBA00007441"/>
    </source>
</evidence>
<sequence length="389" mass="43315">MNNYLATHVATLPPSGIRKFFDLVATMKDVISLGVGEPDFVTPWTVRESGIFSLEEGQTMYTSNAGLFELRDELSHHLNKTLNLSYDPHHEILITSGASEAVDLVMRAVLGPGDVVLVPDPSYVSYAPCAILAGASVSYVPTYARENFRMRVEDLARAYTPKAKLLVLSYPNNPTGAIMNREDLLPIADFVNEHDLLVLADDIYSDLTYDETHVSFASLPGMRDRTLFVSGFSKSYAMTGWRIGYVAGHADLIQGMTKIHQYTMLCAPIMGQFAAIEALRSANEAKNDMVTAYDRRRRLMVHGFRQMGLDCFEPLGAFYVFPDISKTKLSSEEFAEQLLIEEQVAVVPGTAFGPSGEGHIRCSYAYSMEQLQEALKRISHFVERRLTNL</sequence>
<dbReference type="InterPro" id="IPR004838">
    <property type="entry name" value="NHTrfase_class1_PyrdxlP-BS"/>
</dbReference>
<dbReference type="GO" id="GO:0030170">
    <property type="term" value="F:pyridoxal phosphate binding"/>
    <property type="evidence" value="ECO:0007669"/>
    <property type="project" value="InterPro"/>
</dbReference>
<dbReference type="InterPro" id="IPR050596">
    <property type="entry name" value="AspAT/PAT-like"/>
</dbReference>
<dbReference type="InterPro" id="IPR004839">
    <property type="entry name" value="Aminotransferase_I/II_large"/>
</dbReference>
<dbReference type="AlphaFoldDB" id="A0A1M6B9A6"/>
<dbReference type="Gene3D" id="3.90.1150.10">
    <property type="entry name" value="Aspartate Aminotransferase, domain 1"/>
    <property type="match status" value="1"/>
</dbReference>
<dbReference type="EMBL" id="FQXJ01000018">
    <property type="protein sequence ID" value="SHI45334.1"/>
    <property type="molecule type" value="Genomic_DNA"/>
</dbReference>
<keyword evidence="5" id="KW-0663">Pyridoxal phosphate</keyword>
<dbReference type="CDD" id="cd00609">
    <property type="entry name" value="AAT_like"/>
    <property type="match status" value="1"/>
</dbReference>
<keyword evidence="3 6" id="KW-0032">Aminotransferase</keyword>
<dbReference type="SUPFAM" id="SSF53383">
    <property type="entry name" value="PLP-dependent transferases"/>
    <property type="match status" value="1"/>
</dbReference>
<dbReference type="InterPro" id="IPR015424">
    <property type="entry name" value="PyrdxlP-dep_Trfase"/>
</dbReference>
<evidence type="ECO:0000313" key="8">
    <source>
        <dbReference type="EMBL" id="SHI45334.1"/>
    </source>
</evidence>
<dbReference type="PANTHER" id="PTHR46383">
    <property type="entry name" value="ASPARTATE AMINOTRANSFERASE"/>
    <property type="match status" value="1"/>
</dbReference>
<dbReference type="InterPro" id="IPR015422">
    <property type="entry name" value="PyrdxlP-dep_Trfase_small"/>
</dbReference>
<dbReference type="GO" id="GO:0006520">
    <property type="term" value="P:amino acid metabolic process"/>
    <property type="evidence" value="ECO:0007669"/>
    <property type="project" value="InterPro"/>
</dbReference>
<evidence type="ECO:0000313" key="9">
    <source>
        <dbReference type="Proteomes" id="UP000183954"/>
    </source>
</evidence>
<feature type="domain" description="Aminotransferase class I/classII large" evidence="7">
    <location>
        <begin position="28"/>
        <end position="378"/>
    </location>
</feature>
<dbReference type="PROSITE" id="PS00105">
    <property type="entry name" value="AA_TRANSFER_CLASS_1"/>
    <property type="match status" value="1"/>
</dbReference>
<dbReference type="EC" id="2.6.1.-" evidence="6"/>
<reference evidence="9" key="1">
    <citation type="submission" date="2016-11" db="EMBL/GenBank/DDBJ databases">
        <authorList>
            <person name="Varghese N."/>
            <person name="Submissions S."/>
        </authorList>
    </citation>
    <scope>NUCLEOTIDE SEQUENCE [LARGE SCALE GENOMIC DNA]</scope>
    <source>
        <strain evidence="9">DSM 15449</strain>
    </source>
</reference>
<keyword evidence="9" id="KW-1185">Reference proteome</keyword>
<organism evidence="8 9">
    <name type="scientific">Desulfosporosinus lacus DSM 15449</name>
    <dbReference type="NCBI Taxonomy" id="1121420"/>
    <lineage>
        <taxon>Bacteria</taxon>
        <taxon>Bacillati</taxon>
        <taxon>Bacillota</taxon>
        <taxon>Clostridia</taxon>
        <taxon>Eubacteriales</taxon>
        <taxon>Desulfitobacteriaceae</taxon>
        <taxon>Desulfosporosinus</taxon>
    </lineage>
</organism>
<dbReference type="Pfam" id="PF00155">
    <property type="entry name" value="Aminotran_1_2"/>
    <property type="match status" value="1"/>
</dbReference>
<proteinExistence type="inferred from homology"/>
<protein>
    <recommendedName>
        <fullName evidence="6">Aminotransferase</fullName>
        <ecNumber evidence="6">2.6.1.-</ecNumber>
    </recommendedName>
</protein>
<dbReference type="OrthoDB" id="9803354at2"/>
<name>A0A1M6B9A6_9FIRM</name>
<accession>A0A1M6B9A6</accession>
<keyword evidence="4 6" id="KW-0808">Transferase</keyword>
<dbReference type="PANTHER" id="PTHR46383:SF3">
    <property type="entry name" value="ASPARTATE AMINOTRANSFERASE-RELATED"/>
    <property type="match status" value="1"/>
</dbReference>
<dbReference type="RefSeq" id="WP_073031754.1">
    <property type="nucleotide sequence ID" value="NZ_FQXJ01000018.1"/>
</dbReference>
<dbReference type="FunFam" id="3.40.640.10:FF:000033">
    <property type="entry name" value="Aspartate aminotransferase"/>
    <property type="match status" value="1"/>
</dbReference>
<dbReference type="GO" id="GO:0008483">
    <property type="term" value="F:transaminase activity"/>
    <property type="evidence" value="ECO:0007669"/>
    <property type="project" value="UniProtKB-KW"/>
</dbReference>
<dbReference type="InterPro" id="IPR015421">
    <property type="entry name" value="PyrdxlP-dep_Trfase_major"/>
</dbReference>
<dbReference type="Proteomes" id="UP000183954">
    <property type="component" value="Unassembled WGS sequence"/>
</dbReference>
<dbReference type="Gene3D" id="3.40.640.10">
    <property type="entry name" value="Type I PLP-dependent aspartate aminotransferase-like (Major domain)"/>
    <property type="match status" value="1"/>
</dbReference>
<dbReference type="STRING" id="1121420.SAMN02746098_04119"/>
<evidence type="ECO:0000256" key="1">
    <source>
        <dbReference type="ARBA" id="ARBA00001933"/>
    </source>
</evidence>
<evidence type="ECO:0000256" key="6">
    <source>
        <dbReference type="RuleBase" id="RU000481"/>
    </source>
</evidence>
<comment type="similarity">
    <text evidence="2 6">Belongs to the class-I pyridoxal-phosphate-dependent aminotransferase family.</text>
</comment>
<evidence type="ECO:0000256" key="5">
    <source>
        <dbReference type="ARBA" id="ARBA00022898"/>
    </source>
</evidence>
<gene>
    <name evidence="8" type="ORF">SAMN02746098_04119</name>
</gene>
<comment type="cofactor">
    <cofactor evidence="1 6">
        <name>pyridoxal 5'-phosphate</name>
        <dbReference type="ChEBI" id="CHEBI:597326"/>
    </cofactor>
</comment>
<evidence type="ECO:0000256" key="3">
    <source>
        <dbReference type="ARBA" id="ARBA00022576"/>
    </source>
</evidence>